<feature type="region of interest" description="Disordered" evidence="1">
    <location>
        <begin position="193"/>
        <end position="223"/>
    </location>
</feature>
<organism evidence="3 4">
    <name type="scientific">Solanum pinnatisectum</name>
    <name type="common">tansyleaf nightshade</name>
    <dbReference type="NCBI Taxonomy" id="50273"/>
    <lineage>
        <taxon>Eukaryota</taxon>
        <taxon>Viridiplantae</taxon>
        <taxon>Streptophyta</taxon>
        <taxon>Embryophyta</taxon>
        <taxon>Tracheophyta</taxon>
        <taxon>Spermatophyta</taxon>
        <taxon>Magnoliopsida</taxon>
        <taxon>eudicotyledons</taxon>
        <taxon>Gunneridae</taxon>
        <taxon>Pentapetalae</taxon>
        <taxon>asterids</taxon>
        <taxon>lamiids</taxon>
        <taxon>Solanales</taxon>
        <taxon>Solanaceae</taxon>
        <taxon>Solanoideae</taxon>
        <taxon>Solaneae</taxon>
        <taxon>Solanum</taxon>
    </lineage>
</organism>
<dbReference type="PANTHER" id="PTHR34482">
    <property type="entry name" value="DNA DAMAGE-INDUCIBLE PROTEIN 1-LIKE"/>
    <property type="match status" value="1"/>
</dbReference>
<evidence type="ECO:0000313" key="4">
    <source>
        <dbReference type="Proteomes" id="UP001311915"/>
    </source>
</evidence>
<evidence type="ECO:0000259" key="2">
    <source>
        <dbReference type="Pfam" id="PF03732"/>
    </source>
</evidence>
<proteinExistence type="predicted"/>
<evidence type="ECO:0000313" key="3">
    <source>
        <dbReference type="EMBL" id="KAK4706937.1"/>
    </source>
</evidence>
<dbReference type="Proteomes" id="UP001311915">
    <property type="component" value="Unassembled WGS sequence"/>
</dbReference>
<name>A0AAV9K134_9SOLN</name>
<accession>A0AAV9K134</accession>
<comment type="caution">
    <text evidence="3">The sequence shown here is derived from an EMBL/GenBank/DDBJ whole genome shotgun (WGS) entry which is preliminary data.</text>
</comment>
<keyword evidence="4" id="KW-1185">Reference proteome</keyword>
<dbReference type="PANTHER" id="PTHR34482:SF57">
    <property type="entry name" value="RETROTRANSPOSON GAG DOMAIN-CONTAINING PROTEIN"/>
    <property type="match status" value="1"/>
</dbReference>
<dbReference type="InterPro" id="IPR005162">
    <property type="entry name" value="Retrotrans_gag_dom"/>
</dbReference>
<gene>
    <name evidence="3" type="ORF">R3W88_033498</name>
</gene>
<feature type="domain" description="Retrotransposon gag" evidence="2">
    <location>
        <begin position="45"/>
        <end position="123"/>
    </location>
</feature>
<dbReference type="EMBL" id="JAWPEI010000038">
    <property type="protein sequence ID" value="KAK4706937.1"/>
    <property type="molecule type" value="Genomic_DNA"/>
</dbReference>
<reference evidence="3 4" key="1">
    <citation type="submission" date="2023-10" db="EMBL/GenBank/DDBJ databases">
        <title>Genome-Wide Identification Analysis in wild type Solanum Pinnatisectum Reveals Some Genes Defensing Phytophthora Infestans.</title>
        <authorList>
            <person name="Sun C."/>
        </authorList>
    </citation>
    <scope>NUCLEOTIDE SEQUENCE [LARGE SCALE GENOMIC DNA]</scope>
    <source>
        <strain evidence="3">LQN</strain>
        <tissue evidence="3">Leaf</tissue>
    </source>
</reference>
<dbReference type="AlphaFoldDB" id="A0AAV9K134"/>
<protein>
    <recommendedName>
        <fullName evidence="2">Retrotransposon gag domain-containing protein</fullName>
    </recommendedName>
</protein>
<dbReference type="Gene3D" id="4.10.60.10">
    <property type="entry name" value="Zinc finger, CCHC-type"/>
    <property type="match status" value="1"/>
</dbReference>
<evidence type="ECO:0000256" key="1">
    <source>
        <dbReference type="SAM" id="MobiDB-lite"/>
    </source>
</evidence>
<sequence length="271" mass="30371">MLSQVVTNQAGKHRENRHKVADTLTIREFLRMNPPSFTGSSVTEDPDNFVEELQKKNRVERAPPASWACFEEAFLGNFFSRELKEAKVREFLTLKQDSLSVHEFSLRFTQLSQYAPEMVADIRNRMTLFVIVLSRLLSEEDKPTYSQGSMAQRGSKPPACDKCGRNHSGTCRVGSTAYFKCGQNSHFMRECPKNKQDNGNRGNIAQSSSVAPPDRAALRRATSVTGGGSNRLYAITSRQEQEHSPDIVAGMIQVFNFNVYALLDPGAIYPL</sequence>
<feature type="compositionally biased region" description="Polar residues" evidence="1">
    <location>
        <begin position="199"/>
        <end position="210"/>
    </location>
</feature>
<dbReference type="Pfam" id="PF03732">
    <property type="entry name" value="Retrotrans_gag"/>
    <property type="match status" value="1"/>
</dbReference>